<organism evidence="8 9">
    <name type="scientific">Spirochaeta isovalerica</name>
    <dbReference type="NCBI Taxonomy" id="150"/>
    <lineage>
        <taxon>Bacteria</taxon>
        <taxon>Pseudomonadati</taxon>
        <taxon>Spirochaetota</taxon>
        <taxon>Spirochaetia</taxon>
        <taxon>Spirochaetales</taxon>
        <taxon>Spirochaetaceae</taxon>
        <taxon>Spirochaeta</taxon>
    </lineage>
</organism>
<accession>A0A841RJS6</accession>
<keyword evidence="5 6" id="KW-0472">Membrane</keyword>
<keyword evidence="3 6" id="KW-0812">Transmembrane</keyword>
<dbReference type="Gene3D" id="1.20.120.1200">
    <property type="entry name" value="NADH-ubiquinone/plastoquinone oxidoreductase chain 6, subunit NuoJ"/>
    <property type="match status" value="1"/>
</dbReference>
<proteinExistence type="predicted"/>
<name>A0A841RJS6_9SPIO</name>
<evidence type="ECO:0000256" key="6">
    <source>
        <dbReference type="SAM" id="Phobius"/>
    </source>
</evidence>
<feature type="domain" description="MrpA C-terminal/MbhD" evidence="7">
    <location>
        <begin position="12"/>
        <end position="77"/>
    </location>
</feature>
<dbReference type="InterPro" id="IPR042106">
    <property type="entry name" value="Nuo/plastoQ_OxRdtase_6_NuoJ"/>
</dbReference>
<reference evidence="8 9" key="1">
    <citation type="submission" date="2020-08" db="EMBL/GenBank/DDBJ databases">
        <title>Genomic Encyclopedia of Type Strains, Phase IV (KMG-IV): sequencing the most valuable type-strain genomes for metagenomic binning, comparative biology and taxonomic classification.</title>
        <authorList>
            <person name="Goeker M."/>
        </authorList>
    </citation>
    <scope>NUCLEOTIDE SEQUENCE [LARGE SCALE GENOMIC DNA]</scope>
    <source>
        <strain evidence="8 9">DSM 2461</strain>
    </source>
</reference>
<comment type="caution">
    <text evidence="8">The sequence shown here is derived from an EMBL/GenBank/DDBJ whole genome shotgun (WGS) entry which is preliminary data.</text>
</comment>
<evidence type="ECO:0000256" key="2">
    <source>
        <dbReference type="ARBA" id="ARBA00022475"/>
    </source>
</evidence>
<evidence type="ECO:0000256" key="3">
    <source>
        <dbReference type="ARBA" id="ARBA00022692"/>
    </source>
</evidence>
<evidence type="ECO:0000256" key="4">
    <source>
        <dbReference type="ARBA" id="ARBA00022989"/>
    </source>
</evidence>
<dbReference type="InterPro" id="IPR025383">
    <property type="entry name" value="MrpA_C/MbhD"/>
</dbReference>
<dbReference type="Pfam" id="PF13244">
    <property type="entry name" value="MbhD"/>
    <property type="match status" value="1"/>
</dbReference>
<keyword evidence="2" id="KW-1003">Cell membrane</keyword>
<dbReference type="Proteomes" id="UP000587760">
    <property type="component" value="Unassembled WGS sequence"/>
</dbReference>
<sequence>MLSNILVIILVLLMLASAITAIQAKELVVSIISAGLVSLLASVLYLMLSAPDVAMTEAAIGSGLSTIIFFYVLNKVRGGENG</sequence>
<protein>
    <submittedName>
        <fullName evidence="8">Putative MnhB-related membrane protein</fullName>
    </submittedName>
</protein>
<keyword evidence="9" id="KW-1185">Reference proteome</keyword>
<dbReference type="EMBL" id="JACHGJ010000026">
    <property type="protein sequence ID" value="MBB6482748.1"/>
    <property type="molecule type" value="Genomic_DNA"/>
</dbReference>
<dbReference type="GO" id="GO:0005886">
    <property type="term" value="C:plasma membrane"/>
    <property type="evidence" value="ECO:0007669"/>
    <property type="project" value="UniProtKB-SubCell"/>
</dbReference>
<evidence type="ECO:0000256" key="5">
    <source>
        <dbReference type="ARBA" id="ARBA00023136"/>
    </source>
</evidence>
<dbReference type="AlphaFoldDB" id="A0A841RJS6"/>
<feature type="transmembrane region" description="Helical" evidence="6">
    <location>
        <begin position="31"/>
        <end position="48"/>
    </location>
</feature>
<evidence type="ECO:0000259" key="7">
    <source>
        <dbReference type="Pfam" id="PF13244"/>
    </source>
</evidence>
<evidence type="ECO:0000313" key="9">
    <source>
        <dbReference type="Proteomes" id="UP000587760"/>
    </source>
</evidence>
<keyword evidence="4 6" id="KW-1133">Transmembrane helix</keyword>
<evidence type="ECO:0000313" key="8">
    <source>
        <dbReference type="EMBL" id="MBB6482748.1"/>
    </source>
</evidence>
<comment type="subcellular location">
    <subcellularLocation>
        <location evidence="1">Cell membrane</location>
        <topology evidence="1">Multi-pass membrane protein</topology>
    </subcellularLocation>
</comment>
<dbReference type="RefSeq" id="WP_221439966.1">
    <property type="nucleotide sequence ID" value="NZ_JACHGJ010000026.1"/>
</dbReference>
<evidence type="ECO:0000256" key="1">
    <source>
        <dbReference type="ARBA" id="ARBA00004651"/>
    </source>
</evidence>
<feature type="transmembrane region" description="Helical" evidence="6">
    <location>
        <begin position="55"/>
        <end position="73"/>
    </location>
</feature>
<gene>
    <name evidence="8" type="ORF">HNR50_004455</name>
</gene>